<evidence type="ECO:0000313" key="2">
    <source>
        <dbReference type="Proteomes" id="UP001381693"/>
    </source>
</evidence>
<reference evidence="1 2" key="1">
    <citation type="submission" date="2023-11" db="EMBL/GenBank/DDBJ databases">
        <title>Halocaridina rubra genome assembly.</title>
        <authorList>
            <person name="Smith C."/>
        </authorList>
    </citation>
    <scope>NUCLEOTIDE SEQUENCE [LARGE SCALE GENOMIC DNA]</scope>
    <source>
        <strain evidence="1">EP-1</strain>
        <tissue evidence="1">Whole</tissue>
    </source>
</reference>
<gene>
    <name evidence="1" type="primary">ATP8A1_2</name>
    <name evidence="1" type="ORF">SK128_019599</name>
</gene>
<dbReference type="EMBL" id="JAXCGZ010005172">
    <property type="protein sequence ID" value="KAK7081356.1"/>
    <property type="molecule type" value="Genomic_DNA"/>
</dbReference>
<feature type="non-terminal residue" evidence="1">
    <location>
        <position position="75"/>
    </location>
</feature>
<dbReference type="AlphaFoldDB" id="A0AAN8XEH8"/>
<proteinExistence type="predicted"/>
<sequence>MAVLNISRAMRLLALGTTRLTETARLLKNVFRRTTTRVNLEVELAHGFAFSQEEHGVIGQSEVIRAYDTTQPKPG</sequence>
<organism evidence="1 2">
    <name type="scientific">Halocaridina rubra</name>
    <name type="common">Hawaiian red shrimp</name>
    <dbReference type="NCBI Taxonomy" id="373956"/>
    <lineage>
        <taxon>Eukaryota</taxon>
        <taxon>Metazoa</taxon>
        <taxon>Ecdysozoa</taxon>
        <taxon>Arthropoda</taxon>
        <taxon>Crustacea</taxon>
        <taxon>Multicrustacea</taxon>
        <taxon>Malacostraca</taxon>
        <taxon>Eumalacostraca</taxon>
        <taxon>Eucarida</taxon>
        <taxon>Decapoda</taxon>
        <taxon>Pleocyemata</taxon>
        <taxon>Caridea</taxon>
        <taxon>Atyoidea</taxon>
        <taxon>Atyidae</taxon>
        <taxon>Halocaridina</taxon>
    </lineage>
</organism>
<name>A0AAN8XEH8_HALRR</name>
<evidence type="ECO:0000313" key="1">
    <source>
        <dbReference type="EMBL" id="KAK7081356.1"/>
    </source>
</evidence>
<comment type="caution">
    <text evidence="1">The sequence shown here is derived from an EMBL/GenBank/DDBJ whole genome shotgun (WGS) entry which is preliminary data.</text>
</comment>
<dbReference type="Proteomes" id="UP001381693">
    <property type="component" value="Unassembled WGS sequence"/>
</dbReference>
<accession>A0AAN8XEH8</accession>
<keyword evidence="2" id="KW-1185">Reference proteome</keyword>
<protein>
    <submittedName>
        <fullName evidence="1">Phospholipid-transporting ATPase IA</fullName>
    </submittedName>
</protein>